<proteinExistence type="predicted"/>
<gene>
    <name evidence="6" type="ORF">DIU77_011730</name>
</gene>
<evidence type="ECO:0000256" key="4">
    <source>
        <dbReference type="ARBA" id="ARBA00023136"/>
    </source>
</evidence>
<dbReference type="InterPro" id="IPR008217">
    <property type="entry name" value="Ccc1_fam"/>
</dbReference>
<reference evidence="6 7" key="1">
    <citation type="journal article" date="2021" name="BMC Genomics">
        <title>Genome-resolved metagenome and metatranscriptome analyses of thermophilic composting reveal key bacterial players and their metabolic interactions.</title>
        <authorList>
            <person name="Braga L.P.P."/>
            <person name="Pereira R.V."/>
            <person name="Martins L.F."/>
            <person name="Moura L.M.S."/>
            <person name="Sanchez F.B."/>
            <person name="Patane J.S.L."/>
            <person name="da Silva A.M."/>
            <person name="Setubal J.C."/>
        </authorList>
    </citation>
    <scope>NUCLEOTIDE SEQUENCE [LARGE SCALE GENOMIC DNA]</scope>
    <source>
        <strain evidence="6">ZC4RG45</strain>
    </source>
</reference>
<keyword evidence="3 5" id="KW-1133">Transmembrane helix</keyword>
<evidence type="ECO:0000256" key="2">
    <source>
        <dbReference type="ARBA" id="ARBA00022692"/>
    </source>
</evidence>
<feature type="non-terminal residue" evidence="6">
    <location>
        <position position="111"/>
    </location>
</feature>
<protein>
    <submittedName>
        <fullName evidence="6">VIT1/CCC1 transporter family protein</fullName>
    </submittedName>
</protein>
<evidence type="ECO:0000256" key="1">
    <source>
        <dbReference type="ARBA" id="ARBA00004127"/>
    </source>
</evidence>
<dbReference type="Proteomes" id="UP000249324">
    <property type="component" value="Unassembled WGS sequence"/>
</dbReference>
<dbReference type="Pfam" id="PF01988">
    <property type="entry name" value="VIT1"/>
    <property type="match status" value="1"/>
</dbReference>
<evidence type="ECO:0000256" key="5">
    <source>
        <dbReference type="SAM" id="Phobius"/>
    </source>
</evidence>
<name>A0ABD6FG49_9PSEU</name>
<dbReference type="PANTHER" id="PTHR31851">
    <property type="entry name" value="FE(2+)/MN(2+) TRANSPORTER PCL1"/>
    <property type="match status" value="1"/>
</dbReference>
<dbReference type="GO" id="GO:0012505">
    <property type="term" value="C:endomembrane system"/>
    <property type="evidence" value="ECO:0007669"/>
    <property type="project" value="UniProtKB-SubCell"/>
</dbReference>
<keyword evidence="2 5" id="KW-0812">Transmembrane</keyword>
<comment type="subcellular location">
    <subcellularLocation>
        <location evidence="1">Endomembrane system</location>
        <topology evidence="1">Multi-pass membrane protein</topology>
    </subcellularLocation>
</comment>
<sequence>MSAVSEHPGEAHHEDLGGRLNWLRAGVLGANDGIVSTAAVVVGVAGATTDAGPILMAGLAAAVGGAVSMALGEYVSVSSQRDSERHLIEQERRALAADPEGELRALARSYE</sequence>
<evidence type="ECO:0000313" key="6">
    <source>
        <dbReference type="EMBL" id="MFO7192903.1"/>
    </source>
</evidence>
<evidence type="ECO:0000256" key="3">
    <source>
        <dbReference type="ARBA" id="ARBA00022989"/>
    </source>
</evidence>
<dbReference type="AlphaFoldDB" id="A0ABD6FG49"/>
<evidence type="ECO:0000313" key="7">
    <source>
        <dbReference type="Proteomes" id="UP000249324"/>
    </source>
</evidence>
<feature type="transmembrane region" description="Helical" evidence="5">
    <location>
        <begin position="54"/>
        <end position="75"/>
    </location>
</feature>
<accession>A0ABD6FG49</accession>
<dbReference type="EMBL" id="QGUI02000142">
    <property type="protein sequence ID" value="MFO7192903.1"/>
    <property type="molecule type" value="Genomic_DNA"/>
</dbReference>
<comment type="caution">
    <text evidence="6">The sequence shown here is derived from an EMBL/GenBank/DDBJ whole genome shotgun (WGS) entry which is preliminary data.</text>
</comment>
<keyword evidence="4 5" id="KW-0472">Membrane</keyword>
<organism evidence="6 7">
    <name type="scientific">Thermocrispum agreste</name>
    <dbReference type="NCBI Taxonomy" id="37925"/>
    <lineage>
        <taxon>Bacteria</taxon>
        <taxon>Bacillati</taxon>
        <taxon>Actinomycetota</taxon>
        <taxon>Actinomycetes</taxon>
        <taxon>Pseudonocardiales</taxon>
        <taxon>Pseudonocardiaceae</taxon>
        <taxon>Thermocrispum</taxon>
    </lineage>
</organism>